<evidence type="ECO:0000256" key="1">
    <source>
        <dbReference type="ARBA" id="ARBA00022448"/>
    </source>
</evidence>
<keyword evidence="8" id="KW-0472">Membrane</keyword>
<dbReference type="PANTHER" id="PTHR42781">
    <property type="entry name" value="SPERMIDINE/PUTRESCINE IMPORT ATP-BINDING PROTEIN POTA"/>
    <property type="match status" value="1"/>
</dbReference>
<evidence type="ECO:0000256" key="7">
    <source>
        <dbReference type="ARBA" id="ARBA00023065"/>
    </source>
</evidence>
<proteinExistence type="predicted"/>
<feature type="domain" description="ABC transporter" evidence="9">
    <location>
        <begin position="7"/>
        <end position="242"/>
    </location>
</feature>
<dbReference type="InterPro" id="IPR017871">
    <property type="entry name" value="ABC_transporter-like_CS"/>
</dbReference>
<dbReference type="Gene3D" id="3.40.50.300">
    <property type="entry name" value="P-loop containing nucleotide triphosphate hydrolases"/>
    <property type="match status" value="1"/>
</dbReference>
<dbReference type="SMART" id="SM00382">
    <property type="entry name" value="AAA"/>
    <property type="match status" value="1"/>
</dbReference>
<dbReference type="Pfam" id="PF08402">
    <property type="entry name" value="TOBE_2"/>
    <property type="match status" value="1"/>
</dbReference>
<dbReference type="PROSITE" id="PS00211">
    <property type="entry name" value="ABC_TRANSPORTER_1"/>
    <property type="match status" value="1"/>
</dbReference>
<accession>A0A2S0PBC0</accession>
<dbReference type="EMBL" id="CP028519">
    <property type="protein sequence ID" value="AVY94632.1"/>
    <property type="molecule type" value="Genomic_DNA"/>
</dbReference>
<organism evidence="10 11">
    <name type="scientific">Microvirgula aerodenitrificans</name>
    <dbReference type="NCBI Taxonomy" id="57480"/>
    <lineage>
        <taxon>Bacteria</taxon>
        <taxon>Pseudomonadati</taxon>
        <taxon>Pseudomonadota</taxon>
        <taxon>Betaproteobacteria</taxon>
        <taxon>Neisseriales</taxon>
        <taxon>Aquaspirillaceae</taxon>
        <taxon>Microvirgula</taxon>
    </lineage>
</organism>
<dbReference type="RefSeq" id="WP_036386556.1">
    <property type="nucleotide sequence ID" value="NZ_CP028519.1"/>
</dbReference>
<keyword evidence="6" id="KW-0408">Iron</keyword>
<evidence type="ECO:0000256" key="2">
    <source>
        <dbReference type="ARBA" id="ARBA00022475"/>
    </source>
</evidence>
<dbReference type="FunFam" id="3.40.50.300:FF:000425">
    <property type="entry name" value="Probable ABC transporter, ATP-binding subunit"/>
    <property type="match status" value="1"/>
</dbReference>
<dbReference type="Proteomes" id="UP000244173">
    <property type="component" value="Chromosome"/>
</dbReference>
<evidence type="ECO:0000256" key="8">
    <source>
        <dbReference type="ARBA" id="ARBA00023136"/>
    </source>
</evidence>
<dbReference type="GO" id="GO:0015408">
    <property type="term" value="F:ABC-type ferric iron transporter activity"/>
    <property type="evidence" value="ECO:0007669"/>
    <property type="project" value="InterPro"/>
</dbReference>
<dbReference type="InterPro" id="IPR027417">
    <property type="entry name" value="P-loop_NTPase"/>
</dbReference>
<dbReference type="OrthoDB" id="5298774at2"/>
<keyword evidence="3" id="KW-0410">Iron transport</keyword>
<evidence type="ECO:0000259" key="9">
    <source>
        <dbReference type="PROSITE" id="PS50893"/>
    </source>
</evidence>
<dbReference type="GO" id="GO:0043190">
    <property type="term" value="C:ATP-binding cassette (ABC) transporter complex"/>
    <property type="evidence" value="ECO:0007669"/>
    <property type="project" value="InterPro"/>
</dbReference>
<evidence type="ECO:0000313" key="11">
    <source>
        <dbReference type="Proteomes" id="UP000244173"/>
    </source>
</evidence>
<evidence type="ECO:0000256" key="4">
    <source>
        <dbReference type="ARBA" id="ARBA00022741"/>
    </source>
</evidence>
<reference evidence="10 11" key="1">
    <citation type="submission" date="2018-04" db="EMBL/GenBank/DDBJ databases">
        <title>Denitrifier Microvirgula.</title>
        <authorList>
            <person name="Anderson E."/>
            <person name="Jang J."/>
            <person name="Ishii S."/>
        </authorList>
    </citation>
    <scope>NUCLEOTIDE SEQUENCE [LARGE SCALE GENOMIC DNA]</scope>
    <source>
        <strain evidence="10 11">BE2.4</strain>
    </source>
</reference>
<dbReference type="CDD" id="cd03259">
    <property type="entry name" value="ABC_Carb_Solutes_like"/>
    <property type="match status" value="1"/>
</dbReference>
<dbReference type="SUPFAM" id="SSF52540">
    <property type="entry name" value="P-loop containing nucleoside triphosphate hydrolases"/>
    <property type="match status" value="1"/>
</dbReference>
<dbReference type="GO" id="GO:0005524">
    <property type="term" value="F:ATP binding"/>
    <property type="evidence" value="ECO:0007669"/>
    <property type="project" value="UniProtKB-KW"/>
</dbReference>
<dbReference type="PROSITE" id="PS50893">
    <property type="entry name" value="ABC_TRANSPORTER_2"/>
    <property type="match status" value="1"/>
</dbReference>
<dbReference type="KEGG" id="maer:DAI18_11730"/>
<gene>
    <name evidence="10" type="ORF">DAI18_11730</name>
</gene>
<name>A0A2S0PBC0_9NEIS</name>
<keyword evidence="4" id="KW-0547">Nucleotide-binding</keyword>
<keyword evidence="7" id="KW-0406">Ion transport</keyword>
<evidence type="ECO:0000256" key="3">
    <source>
        <dbReference type="ARBA" id="ARBA00022496"/>
    </source>
</evidence>
<evidence type="ECO:0000256" key="5">
    <source>
        <dbReference type="ARBA" id="ARBA00022840"/>
    </source>
</evidence>
<dbReference type="SUPFAM" id="SSF50331">
    <property type="entry name" value="MOP-like"/>
    <property type="match status" value="1"/>
</dbReference>
<dbReference type="GO" id="GO:0016887">
    <property type="term" value="F:ATP hydrolysis activity"/>
    <property type="evidence" value="ECO:0007669"/>
    <property type="project" value="InterPro"/>
</dbReference>
<dbReference type="GO" id="GO:0015697">
    <property type="term" value="P:quaternary ammonium group transport"/>
    <property type="evidence" value="ECO:0007669"/>
    <property type="project" value="UniProtKB-ARBA"/>
</dbReference>
<dbReference type="PANTHER" id="PTHR42781:SF4">
    <property type="entry name" value="SPERMIDINE_PUTRESCINE IMPORT ATP-BINDING PROTEIN POTA"/>
    <property type="match status" value="1"/>
</dbReference>
<dbReference type="AlphaFoldDB" id="A0A2S0PBC0"/>
<dbReference type="InterPro" id="IPR050093">
    <property type="entry name" value="ABC_SmlMolc_Importer"/>
</dbReference>
<keyword evidence="5 10" id="KW-0067">ATP-binding</keyword>
<sequence length="354" mass="37891">MNETDALPLLDVDRLSVRYGDAPVVDRLSFSLAAGEIGCLLGASGCGKTTVLRAIAGFEPLSAGEIRVDGTVFSRAGYQMAAHRRGIGMVFQDYALFPHLTVAGNVGFGLEALADGARRERVAGLLELVGLAGRDAVYPHELSGGQQQRVALARALAPRPRLLLLDEPFSNLDVMLRETLGQEVRQILKRENVAAVLVTHDQREAFAIADRVGVMRGGRIEQWATPYALYHEPATRFVADFVGEGALLAGVMAADGRVDVGDGIDCHGSEALPAGAAVDVLLRPDDVVIDPAAALRAEVVSRVFRGAEFLYALRLPSGRELLSLMPSHARHEPGEQVGFRLDVQGVALFPRTGE</sequence>
<keyword evidence="11" id="KW-1185">Reference proteome</keyword>
<dbReference type="InterPro" id="IPR003593">
    <property type="entry name" value="AAA+_ATPase"/>
</dbReference>
<dbReference type="InterPro" id="IPR008995">
    <property type="entry name" value="Mo/tungstate-bd_C_term_dom"/>
</dbReference>
<dbReference type="InterPro" id="IPR003439">
    <property type="entry name" value="ABC_transporter-like_ATP-bd"/>
</dbReference>
<evidence type="ECO:0000256" key="6">
    <source>
        <dbReference type="ARBA" id="ARBA00023004"/>
    </source>
</evidence>
<dbReference type="STRING" id="1122240.GCA_000620105_03152"/>
<protein>
    <submittedName>
        <fullName evidence="10">ABC transporter ATP-binding protein</fullName>
    </submittedName>
</protein>
<keyword evidence="1" id="KW-0813">Transport</keyword>
<dbReference type="InterPro" id="IPR015853">
    <property type="entry name" value="ABC_transpr_FbpC"/>
</dbReference>
<dbReference type="InterPro" id="IPR013611">
    <property type="entry name" value="Transp-assoc_OB_typ2"/>
</dbReference>
<keyword evidence="2" id="KW-1003">Cell membrane</keyword>
<dbReference type="Pfam" id="PF00005">
    <property type="entry name" value="ABC_tran"/>
    <property type="match status" value="1"/>
</dbReference>
<evidence type="ECO:0000313" key="10">
    <source>
        <dbReference type="EMBL" id="AVY94632.1"/>
    </source>
</evidence>